<dbReference type="EMBL" id="BKCJ011345686">
    <property type="protein sequence ID" value="GFD23559.1"/>
    <property type="molecule type" value="Genomic_DNA"/>
</dbReference>
<proteinExistence type="predicted"/>
<reference evidence="1" key="1">
    <citation type="journal article" date="2019" name="Sci. Rep.">
        <title>Draft genome of Tanacetum cinerariifolium, the natural source of mosquito coil.</title>
        <authorList>
            <person name="Yamashiro T."/>
            <person name="Shiraishi A."/>
            <person name="Satake H."/>
            <person name="Nakayama K."/>
        </authorList>
    </citation>
    <scope>NUCLEOTIDE SEQUENCE</scope>
</reference>
<organism evidence="1">
    <name type="scientific">Tanacetum cinerariifolium</name>
    <name type="common">Dalmatian daisy</name>
    <name type="synonym">Chrysanthemum cinerariifolium</name>
    <dbReference type="NCBI Taxonomy" id="118510"/>
    <lineage>
        <taxon>Eukaryota</taxon>
        <taxon>Viridiplantae</taxon>
        <taxon>Streptophyta</taxon>
        <taxon>Embryophyta</taxon>
        <taxon>Tracheophyta</taxon>
        <taxon>Spermatophyta</taxon>
        <taxon>Magnoliopsida</taxon>
        <taxon>eudicotyledons</taxon>
        <taxon>Gunneridae</taxon>
        <taxon>Pentapetalae</taxon>
        <taxon>asterids</taxon>
        <taxon>campanulids</taxon>
        <taxon>Asterales</taxon>
        <taxon>Asteraceae</taxon>
        <taxon>Asteroideae</taxon>
        <taxon>Anthemideae</taxon>
        <taxon>Anthemidinae</taxon>
        <taxon>Tanacetum</taxon>
    </lineage>
</organism>
<feature type="non-terminal residue" evidence="1">
    <location>
        <position position="1"/>
    </location>
</feature>
<evidence type="ECO:0000313" key="1">
    <source>
        <dbReference type="EMBL" id="GFD23559.1"/>
    </source>
</evidence>
<protein>
    <submittedName>
        <fullName evidence="1">Uncharacterized protein</fullName>
    </submittedName>
</protein>
<sequence length="83" mass="9520">VKEKGQEIGEKEKVKSFWVEEIEEGWDCLKDKDVTLEEVVADLAKDAEVQGRQEEAQAQKQAQIEQDEAYAKELEAELNKNIN</sequence>
<accession>A0A699UR32</accession>
<dbReference type="AlphaFoldDB" id="A0A699UR32"/>
<gene>
    <name evidence="1" type="ORF">Tci_895528</name>
</gene>
<comment type="caution">
    <text evidence="1">The sequence shown here is derived from an EMBL/GenBank/DDBJ whole genome shotgun (WGS) entry which is preliminary data.</text>
</comment>
<name>A0A699UR32_TANCI</name>